<proteinExistence type="predicted"/>
<sequence length="108" mass="12154">MVITISTAGGAGEEHDKVISFELCNISIFLEYLYQGKYDINSSFKPQPLLARRSIEQIEEEGGNEELDAQMNNKGISGNIKHYANRAIAATLNCFIHYSILEPDQDDW</sequence>
<evidence type="ECO:0000313" key="2">
    <source>
        <dbReference type="Proteomes" id="UP000324800"/>
    </source>
</evidence>
<gene>
    <name evidence="1" type="ORF">EZS28_052833</name>
</gene>
<reference evidence="1 2" key="1">
    <citation type="submission" date="2019-03" db="EMBL/GenBank/DDBJ databases">
        <title>Single cell metagenomics reveals metabolic interactions within the superorganism composed of flagellate Streblomastix strix and complex community of Bacteroidetes bacteria on its surface.</title>
        <authorList>
            <person name="Treitli S.C."/>
            <person name="Kolisko M."/>
            <person name="Husnik F."/>
            <person name="Keeling P."/>
            <person name="Hampl V."/>
        </authorList>
    </citation>
    <scope>NUCLEOTIDE SEQUENCE [LARGE SCALE GENOMIC DNA]</scope>
    <source>
        <strain evidence="1">ST1C</strain>
    </source>
</reference>
<accession>A0A5J4RT77</accession>
<dbReference type="Proteomes" id="UP000324800">
    <property type="component" value="Unassembled WGS sequence"/>
</dbReference>
<organism evidence="1 2">
    <name type="scientific">Streblomastix strix</name>
    <dbReference type="NCBI Taxonomy" id="222440"/>
    <lineage>
        <taxon>Eukaryota</taxon>
        <taxon>Metamonada</taxon>
        <taxon>Preaxostyla</taxon>
        <taxon>Oxymonadida</taxon>
        <taxon>Streblomastigidae</taxon>
        <taxon>Streblomastix</taxon>
    </lineage>
</organism>
<dbReference type="EMBL" id="SNRW01041509">
    <property type="protein sequence ID" value="KAA6336949.1"/>
    <property type="molecule type" value="Genomic_DNA"/>
</dbReference>
<protein>
    <submittedName>
        <fullName evidence="1">Uncharacterized protein</fullName>
    </submittedName>
</protein>
<dbReference type="AlphaFoldDB" id="A0A5J4RT77"/>
<name>A0A5J4RT77_9EUKA</name>
<comment type="caution">
    <text evidence="1">The sequence shown here is derived from an EMBL/GenBank/DDBJ whole genome shotgun (WGS) entry which is preliminary data.</text>
</comment>
<evidence type="ECO:0000313" key="1">
    <source>
        <dbReference type="EMBL" id="KAA6336949.1"/>
    </source>
</evidence>